<evidence type="ECO:0000256" key="1">
    <source>
        <dbReference type="SAM" id="MobiDB-lite"/>
    </source>
</evidence>
<feature type="region of interest" description="Disordered" evidence="1">
    <location>
        <begin position="290"/>
        <end position="314"/>
    </location>
</feature>
<evidence type="ECO:0000259" key="2">
    <source>
        <dbReference type="Pfam" id="PF06527"/>
    </source>
</evidence>
<feature type="compositionally biased region" description="Basic residues" evidence="1">
    <location>
        <begin position="185"/>
        <end position="194"/>
    </location>
</feature>
<name>A0ABD7DD24_9ACTN</name>
<feature type="region of interest" description="Disordered" evidence="1">
    <location>
        <begin position="170"/>
        <end position="194"/>
    </location>
</feature>
<keyword evidence="3" id="KW-0614">Plasmid</keyword>
<dbReference type="RefSeq" id="WP_205030195.1">
    <property type="nucleotide sequence ID" value="NZ_CP070247.1"/>
</dbReference>
<geneLocation type="plasmid" evidence="3 4">
    <name>unnamed3</name>
</geneLocation>
<organism evidence="3 4">
    <name type="scientific">Streptomyces californicus</name>
    <dbReference type="NCBI Taxonomy" id="67351"/>
    <lineage>
        <taxon>Bacteria</taxon>
        <taxon>Bacillati</taxon>
        <taxon>Actinomycetota</taxon>
        <taxon>Actinomycetes</taxon>
        <taxon>Kitasatosporales</taxon>
        <taxon>Streptomycetaceae</taxon>
        <taxon>Streptomyces</taxon>
    </lineage>
</organism>
<feature type="region of interest" description="Disordered" evidence="1">
    <location>
        <begin position="497"/>
        <end position="526"/>
    </location>
</feature>
<feature type="compositionally biased region" description="Basic and acidic residues" evidence="1">
    <location>
        <begin position="516"/>
        <end position="526"/>
    </location>
</feature>
<accession>A0ABD7DD24</accession>
<dbReference type="EMBL" id="CP070247">
    <property type="protein sequence ID" value="QRV39181.1"/>
    <property type="molecule type" value="Genomic_DNA"/>
</dbReference>
<evidence type="ECO:0000313" key="4">
    <source>
        <dbReference type="Proteomes" id="UP000623926"/>
    </source>
</evidence>
<feature type="compositionally biased region" description="Polar residues" evidence="1">
    <location>
        <begin position="497"/>
        <end position="507"/>
    </location>
</feature>
<dbReference type="Proteomes" id="UP000623926">
    <property type="component" value="Plasmid unnamed3"/>
</dbReference>
<dbReference type="Pfam" id="PF06527">
    <property type="entry name" value="TniQ"/>
    <property type="match status" value="1"/>
</dbReference>
<dbReference type="InterPro" id="IPR009492">
    <property type="entry name" value="TniQ"/>
</dbReference>
<proteinExistence type="predicted"/>
<reference evidence="3 4" key="1">
    <citation type="submission" date="2021-02" db="EMBL/GenBank/DDBJ databases">
        <title>FDA dAtabase for Regulatory Grade micrObial Sequences (FDA-ARGOS): Supporting development and validation of Infectious Disease Dx tests.</title>
        <authorList>
            <person name="Sproer C."/>
            <person name="Gronow S."/>
            <person name="Severitt S."/>
            <person name="Schroder I."/>
            <person name="Tallon L."/>
            <person name="Sadzewicz L."/>
            <person name="Zhao X."/>
            <person name="Boylan J."/>
            <person name="Ott S."/>
            <person name="Bowen H."/>
            <person name="Vavikolanu K."/>
            <person name="Mehta A."/>
            <person name="Aluvathingal J."/>
            <person name="Nadendla S."/>
            <person name="Lowell S."/>
            <person name="Myers T."/>
            <person name="Yan Y."/>
            <person name="Sichtig H."/>
        </authorList>
    </citation>
    <scope>NUCLEOTIDE SEQUENCE [LARGE SCALE GENOMIC DNA]</scope>
    <source>
        <strain evidence="3 4">FDAARGOS_1212</strain>
        <plasmid evidence="3 4">unnamed3</plasmid>
    </source>
</reference>
<dbReference type="AlphaFoldDB" id="A0ABD7DD24"/>
<evidence type="ECO:0000313" key="3">
    <source>
        <dbReference type="EMBL" id="QRV39181.1"/>
    </source>
</evidence>
<gene>
    <name evidence="3" type="ORF">I6J42_34460</name>
</gene>
<feature type="domain" description="TniQ" evidence="2">
    <location>
        <begin position="6"/>
        <end position="152"/>
    </location>
</feature>
<sequence length="526" mass="56753">MTTPLPRSLDPAQGELLASYLLRLAHQVGISPLDLAHRCGLTTGTVLSAQHLVRLADHHAEQIATLCRLDLAEVHALTLVEQAPSYAPLHPVYLGRHQSHTTMANDGWVFTAFSRYCPDCLADTADQPGGSIWQGSWRLPHTFLCPRHQRLLDWLCPQCQAPAFSNGYRTDGRWRPTQLTPAPRSRLHPARCRHRPGTGQVPACGYRLDQPSATGNAPTAAMAHTQQRLTEAACSVAGQDIGSLGRPTSPQRFLNDVRAVTLIICSTWPAAAETLRDVEHLDAVAAHADTRNRAATERAGPPEGGWLARSVDRPPGDPLRAAALMTLVVRILDAPDGQTALARSLSRLPSNSAAYRRLQRLTPHCSPGMNAAIAESTPLRHTTVVGPTPLFPQPPTHQGLLDPNTIPCPLPDAWARPLDELKGHSAPLRRDAAIRLLQMTHGGSRATAARRLGMTPGTLQSTTYTVRTWQKVPGNAAAYQNALLRIADIAAAAQNGPFSSTRLNPMTLTEPAPEAGAREDLQLPGG</sequence>
<protein>
    <submittedName>
        <fullName evidence="3">TniQ family protein</fullName>
    </submittedName>
</protein>